<dbReference type="EMBL" id="FUXC01000003">
    <property type="protein sequence ID" value="SJZ60120.1"/>
    <property type="molecule type" value="Genomic_DNA"/>
</dbReference>
<dbReference type="GeneID" id="303366967"/>
<dbReference type="InterPro" id="IPR040619">
    <property type="entry name" value="Cas9_alpha-helical_lobe"/>
</dbReference>
<evidence type="ECO:0000256" key="2">
    <source>
        <dbReference type="ARBA" id="ARBA00022722"/>
    </source>
</evidence>
<dbReference type="InterPro" id="IPR041383">
    <property type="entry name" value="RuvC_III"/>
</dbReference>
<keyword evidence="8 12" id="KW-0051">Antiviral defense</keyword>
<keyword evidence="7 12" id="KW-0694">RNA-binding</keyword>
<organism evidence="16 17">
    <name type="scientific">Treponema berlinense</name>
    <dbReference type="NCBI Taxonomy" id="225004"/>
    <lineage>
        <taxon>Bacteria</taxon>
        <taxon>Pseudomonadati</taxon>
        <taxon>Spirochaetota</taxon>
        <taxon>Spirochaetia</taxon>
        <taxon>Spirochaetales</taxon>
        <taxon>Treponemataceae</taxon>
        <taxon>Treponema</taxon>
    </lineage>
</organism>
<dbReference type="GO" id="GO:0003723">
    <property type="term" value="F:RNA binding"/>
    <property type="evidence" value="ECO:0007669"/>
    <property type="project" value="UniProtKB-UniRule"/>
</dbReference>
<feature type="coiled-coil region" evidence="13">
    <location>
        <begin position="516"/>
        <end position="550"/>
    </location>
</feature>
<dbReference type="InterPro" id="IPR033114">
    <property type="entry name" value="HNH_CAS9"/>
</dbReference>
<protein>
    <recommendedName>
        <fullName evidence="12">CRISPR-associated endonuclease Cas9</fullName>
        <ecNumber evidence="12">3.1.-.-</ecNumber>
    </recommendedName>
</protein>
<dbReference type="RefSeq" id="WP_078930459.1">
    <property type="nucleotide sequence ID" value="NZ_FUXC01000003.1"/>
</dbReference>
<dbReference type="GO" id="GO:0016787">
    <property type="term" value="F:hydrolase activity"/>
    <property type="evidence" value="ECO:0007669"/>
    <property type="project" value="UniProtKB-KW"/>
</dbReference>
<evidence type="ECO:0000313" key="17">
    <source>
        <dbReference type="Proteomes" id="UP000190395"/>
    </source>
</evidence>
<keyword evidence="3" id="KW-0479">Metal-binding</keyword>
<dbReference type="GO" id="GO:0051607">
    <property type="term" value="P:defense response to virus"/>
    <property type="evidence" value="ECO:0007669"/>
    <property type="project" value="UniProtKB-UniRule"/>
</dbReference>
<dbReference type="GO" id="GO:0043571">
    <property type="term" value="P:maintenance of CRISPR repeat elements"/>
    <property type="evidence" value="ECO:0007669"/>
    <property type="project" value="UniProtKB-UniRule"/>
</dbReference>
<dbReference type="Pfam" id="PF18541">
    <property type="entry name" value="RuvC_III"/>
    <property type="match status" value="1"/>
</dbReference>
<keyword evidence="9 12" id="KW-0238">DNA-binding</keyword>
<evidence type="ECO:0000256" key="9">
    <source>
        <dbReference type="ARBA" id="ARBA00023125"/>
    </source>
</evidence>
<dbReference type="GO" id="GO:0003677">
    <property type="term" value="F:DNA binding"/>
    <property type="evidence" value="ECO:0007669"/>
    <property type="project" value="UniProtKB-UniRule"/>
</dbReference>
<dbReference type="EC" id="3.1.-.-" evidence="12"/>
<accession>A0A1T4LZF3</accession>
<keyword evidence="5 12" id="KW-0378">Hydrolase</keyword>
<keyword evidence="2 12" id="KW-0540">Nuclease</keyword>
<dbReference type="OrthoDB" id="9757607at2"/>
<evidence type="ECO:0000256" key="4">
    <source>
        <dbReference type="ARBA" id="ARBA00022759"/>
    </source>
</evidence>
<dbReference type="InterPro" id="IPR036397">
    <property type="entry name" value="RNaseH_sf"/>
</dbReference>
<evidence type="ECO:0000256" key="1">
    <source>
        <dbReference type="ARBA" id="ARBA00001946"/>
    </source>
</evidence>
<dbReference type="NCBIfam" id="TIGR01865">
    <property type="entry name" value="cas_Csn1"/>
    <property type="match status" value="1"/>
</dbReference>
<keyword evidence="6" id="KW-0460">Magnesium</keyword>
<comment type="cofactor">
    <cofactor evidence="1">
        <name>Mg(2+)</name>
        <dbReference type="ChEBI" id="CHEBI:18420"/>
    </cofactor>
</comment>
<feature type="active site" description="For RuvC-like nuclease domain" evidence="12">
    <location>
        <position position="8"/>
    </location>
</feature>
<evidence type="ECO:0000256" key="5">
    <source>
        <dbReference type="ARBA" id="ARBA00022801"/>
    </source>
</evidence>
<dbReference type="PROSITE" id="PS51749">
    <property type="entry name" value="HNH_CAS9"/>
    <property type="match status" value="1"/>
</dbReference>
<evidence type="ECO:0000259" key="15">
    <source>
        <dbReference type="PROSITE" id="PS51749"/>
    </source>
</evidence>
<dbReference type="GO" id="GO:0004519">
    <property type="term" value="F:endonuclease activity"/>
    <property type="evidence" value="ECO:0007669"/>
    <property type="project" value="UniProtKB-UniRule"/>
</dbReference>
<dbReference type="Gene3D" id="3.30.420.10">
    <property type="entry name" value="Ribonuclease H-like superfamily/Ribonuclease H"/>
    <property type="match status" value="3"/>
</dbReference>
<evidence type="ECO:0000256" key="3">
    <source>
        <dbReference type="ARBA" id="ARBA00022723"/>
    </source>
</evidence>
<comment type="subunit">
    <text evidence="11 12">Monomer. Binds crRNA and tracrRNA.</text>
</comment>
<evidence type="ECO:0000256" key="11">
    <source>
        <dbReference type="ARBA" id="ARBA00046380"/>
    </source>
</evidence>
<keyword evidence="10" id="KW-0464">Manganese</keyword>
<comment type="similarity">
    <text evidence="12">Belongs to the CRISPR-associated Cas9 family.</text>
</comment>
<dbReference type="Pfam" id="PF18470">
    <property type="entry name" value="Cas9_a"/>
    <property type="match status" value="1"/>
</dbReference>
<dbReference type="GO" id="GO:0046872">
    <property type="term" value="F:metal ion binding"/>
    <property type="evidence" value="ECO:0007669"/>
    <property type="project" value="UniProtKB-UniRule"/>
</dbReference>
<dbReference type="STRING" id="225004.SAMN02745152_00703"/>
<comment type="caution">
    <text evidence="12">Lacks conserved residue(s) required for the propagation of feature annotation.</text>
</comment>
<sequence length="1113" mass="129608">MKYRLGLDLGTNSIGWAVYSLDEDNEPEKLEDLGARIFSDGRNPKSKEPLAVERRTARGQRRIIYRRKLRRRETFRLLQKQGLLPLKKDEAQSLKLMNPYELRIKALDEKLEPFELGRVLFNLSVRRGFKSNRKDGSQEEAKENSKSEKLTQADKCSNLSDAIKKSGYRTLGEFLWKNKESNGGTRFAPNRMDYYPVRQLYIEEFSFIRQKQEPFYPDVDWNSIYNEIFFQRPLKVQEHGKCQYMPEKERTFKAMPCAQKIRILQDVFNLTFIAEGKSKKLLPEWQDEIIKLLDSKEKVTFKDIRKKLDFDDNITFNLESETRDFLQGNSTAVKLRSKNRFGEIWDSLSLKEQDDIVECLITAQEDSDVQKMLEKYDLTSEQKNFITKLVLPSGTTSFCREFSENVVNKIEENSKIFADSAERTERCQIHNVIKELGYNYASQTVEKCEELPYYGKVLSGSTMGAKANPKNDEERFGKISNPTVHIALNQTRVVVNALIKEYGKPTQVVIEVSRDLKASREAKNKMQQKIAANQRQNEILNKKIKDANSSILFPNRTDRLKYKLWEELDPENALNRRCVYCGKLISGADIFNDNTVQIEHILPFGRTLWDSEHNKTIAHTKCNAFKGENTPYEAFFKNPEGYNWKEILERASHLKDPQKRRLFSENAMETFEKESGFISRQLTDNAYLSKMALKYLKCVVEKDSNVWAVSGGMTKLLRDKWELDSILKRKIGENEIFHFELKDEQIGTYKKNRYDHRHHALDASVIALIDRSMVQQISRLNQIGKKNRIEVPQMPVIRTDLIEKTKNIVVSFKPDHGAQGKLSKETLLGKIKMAEQVAISKIREEDIAFIKNEKVRSEFEKKLAELKDIKKVQKELKELYPVVWVFKEYYVCKENILGLKEKDFDSIIDKKIQKELREFTEAHKSEKIEDVMQKFSEQTKIKKVRCINRVQTPIEIKNKDGTMRYLCPEDYFAAVVWQIPPKNKDSKPAYKATFIRRDQVDLDGNPKIMTKPHPAAKKICILHKNDYLEFVDNGNWYKCRIAGYAATSNKFDIRPIYAVSSCADWIIATNEAVLEPCWKPVPTQNWISVNVLFGEKSARPITVNPIGRVFRKK</sequence>
<keyword evidence="13" id="KW-0175">Coiled coil</keyword>
<dbReference type="Pfam" id="PF13395">
    <property type="entry name" value="HNH_4"/>
    <property type="match status" value="1"/>
</dbReference>
<dbReference type="AlphaFoldDB" id="A0A1T4LZF3"/>
<evidence type="ECO:0000256" key="8">
    <source>
        <dbReference type="ARBA" id="ARBA00023118"/>
    </source>
</evidence>
<evidence type="ECO:0000256" key="12">
    <source>
        <dbReference type="HAMAP-Rule" id="MF_01480"/>
    </source>
</evidence>
<gene>
    <name evidence="12" type="primary">cas9</name>
    <name evidence="16" type="ORF">SAMN02745152_00703</name>
</gene>
<evidence type="ECO:0000256" key="13">
    <source>
        <dbReference type="SAM" id="Coils"/>
    </source>
</evidence>
<feature type="active site" description="Proton acceptor for HNH nuclease domain" evidence="12">
    <location>
        <position position="600"/>
    </location>
</feature>
<comment type="domain">
    <text evidence="12">Has 2 endonuclease domains. The discontinuous RuvC-like domain cleaves the target DNA noncomplementary to crRNA while the HNH nuclease domain cleaves the target DNA complementary to crRNA.</text>
</comment>
<comment type="function">
    <text evidence="12">CRISPR (clustered regularly interspaced short palindromic repeat) is an adaptive immune system that provides protection against mobile genetic elements (viruses, transposable elements and conjugative plasmids). CRISPR clusters contain spacers, sequences complementary to antecedent mobile elements, and target invading nucleic acids. CRISPR clusters are transcribed and processed into CRISPR RNA (crRNA). In type II CRISPR systems correct processing of pre-crRNA requires a trans-encoded small RNA (tracrRNA), endogenous ribonuclease 3 (rnc) and this protein. The tracrRNA serves as a guide for ribonuclease 3-aided processing of pre-crRNA. Subsequently Cas9/crRNA/tracrRNA endonucleolytically cleaves linear or circular dsDNA target complementary to the spacer; Cas9 is inactive in the absence of the 2 guide RNAs (gRNA). Cas9 recognizes the protospacer adjacent motif (PAM) in the CRISPR repeat sequences to help distinguish self versus nonself, as targets within the bacterial CRISPR locus do not have PAMs. PAM recognition is also required for catalytic activity.</text>
</comment>
<evidence type="ECO:0000256" key="6">
    <source>
        <dbReference type="ARBA" id="ARBA00022842"/>
    </source>
</evidence>
<keyword evidence="17" id="KW-1185">Reference proteome</keyword>
<dbReference type="Proteomes" id="UP000190395">
    <property type="component" value="Unassembled WGS sequence"/>
</dbReference>
<feature type="region of interest" description="Disordered" evidence="14">
    <location>
        <begin position="132"/>
        <end position="152"/>
    </location>
</feature>
<keyword evidence="4 12" id="KW-0255">Endonuclease</keyword>
<evidence type="ECO:0000256" key="7">
    <source>
        <dbReference type="ARBA" id="ARBA00022884"/>
    </source>
</evidence>
<evidence type="ECO:0000256" key="10">
    <source>
        <dbReference type="ARBA" id="ARBA00023211"/>
    </source>
</evidence>
<dbReference type="HAMAP" id="MF_01480">
    <property type="entry name" value="Cas9"/>
    <property type="match status" value="1"/>
</dbReference>
<reference evidence="16 17" key="1">
    <citation type="submission" date="2017-02" db="EMBL/GenBank/DDBJ databases">
        <authorList>
            <person name="Peterson S.W."/>
        </authorList>
    </citation>
    <scope>NUCLEOTIDE SEQUENCE [LARGE SCALE GENOMIC DNA]</scope>
    <source>
        <strain evidence="16 17">ATCC BAA-909</strain>
    </source>
</reference>
<evidence type="ECO:0000313" key="16">
    <source>
        <dbReference type="EMBL" id="SJZ60120.1"/>
    </source>
</evidence>
<dbReference type="InterPro" id="IPR003615">
    <property type="entry name" value="HNH_nuc"/>
</dbReference>
<proteinExistence type="inferred from homology"/>
<feature type="domain" description="HNH Cas9-type" evidence="15">
    <location>
        <begin position="519"/>
        <end position="682"/>
    </location>
</feature>
<dbReference type="InterPro" id="IPR028629">
    <property type="entry name" value="Cas9"/>
</dbReference>
<name>A0A1T4LZF3_9SPIR</name>
<evidence type="ECO:0000256" key="14">
    <source>
        <dbReference type="SAM" id="MobiDB-lite"/>
    </source>
</evidence>